<gene>
    <name evidence="3" type="ORF">F5Z01DRAFT_649422</name>
</gene>
<feature type="compositionally biased region" description="Basic and acidic residues" evidence="1">
    <location>
        <begin position="96"/>
        <end position="107"/>
    </location>
</feature>
<dbReference type="EMBL" id="MU251248">
    <property type="protein sequence ID" value="KAG9256184.1"/>
    <property type="molecule type" value="Genomic_DNA"/>
</dbReference>
<dbReference type="RefSeq" id="XP_046120108.1">
    <property type="nucleotide sequence ID" value="XM_046263089.1"/>
</dbReference>
<feature type="region of interest" description="Disordered" evidence="1">
    <location>
        <begin position="87"/>
        <end position="107"/>
    </location>
</feature>
<organism evidence="3 4">
    <name type="scientific">Emericellopsis atlantica</name>
    <dbReference type="NCBI Taxonomy" id="2614577"/>
    <lineage>
        <taxon>Eukaryota</taxon>
        <taxon>Fungi</taxon>
        <taxon>Dikarya</taxon>
        <taxon>Ascomycota</taxon>
        <taxon>Pezizomycotina</taxon>
        <taxon>Sordariomycetes</taxon>
        <taxon>Hypocreomycetidae</taxon>
        <taxon>Hypocreales</taxon>
        <taxon>Bionectriaceae</taxon>
        <taxon>Emericellopsis</taxon>
    </lineage>
</organism>
<name>A0A9P8CQQ5_9HYPO</name>
<feature type="signal peptide" evidence="2">
    <location>
        <begin position="1"/>
        <end position="17"/>
    </location>
</feature>
<evidence type="ECO:0000256" key="1">
    <source>
        <dbReference type="SAM" id="MobiDB-lite"/>
    </source>
</evidence>
<keyword evidence="2" id="KW-0732">Signal</keyword>
<reference evidence="3" key="1">
    <citation type="journal article" date="2021" name="IMA Fungus">
        <title>Genomic characterization of three marine fungi, including Emericellopsis atlantica sp. nov. with signatures of a generalist lifestyle and marine biomass degradation.</title>
        <authorList>
            <person name="Hagestad O.C."/>
            <person name="Hou L."/>
            <person name="Andersen J.H."/>
            <person name="Hansen E.H."/>
            <person name="Altermark B."/>
            <person name="Li C."/>
            <person name="Kuhnert E."/>
            <person name="Cox R.J."/>
            <person name="Crous P.W."/>
            <person name="Spatafora J.W."/>
            <person name="Lail K."/>
            <person name="Amirebrahimi M."/>
            <person name="Lipzen A."/>
            <person name="Pangilinan J."/>
            <person name="Andreopoulos W."/>
            <person name="Hayes R.D."/>
            <person name="Ng V."/>
            <person name="Grigoriev I.V."/>
            <person name="Jackson S.A."/>
            <person name="Sutton T.D.S."/>
            <person name="Dobson A.D.W."/>
            <person name="Rama T."/>
        </authorList>
    </citation>
    <scope>NUCLEOTIDE SEQUENCE</scope>
    <source>
        <strain evidence="3">TS7</strain>
    </source>
</reference>
<evidence type="ECO:0000256" key="2">
    <source>
        <dbReference type="SAM" id="SignalP"/>
    </source>
</evidence>
<feature type="chain" id="PRO_5040457815" description="Secreted protein" evidence="2">
    <location>
        <begin position="18"/>
        <end position="107"/>
    </location>
</feature>
<evidence type="ECO:0000313" key="4">
    <source>
        <dbReference type="Proteomes" id="UP000887229"/>
    </source>
</evidence>
<sequence>MLVLCCLWSPLEWLCQSITLMGVCLIRQDLALLGFGMRKNVAADSLLAPVSRCPPQPAASTEYYYSSIGPGCLATTIRRTSLLPARRGNNRSRLLSTREKLNSSRPR</sequence>
<dbReference type="GeneID" id="70293992"/>
<dbReference type="Proteomes" id="UP000887229">
    <property type="component" value="Unassembled WGS sequence"/>
</dbReference>
<accession>A0A9P8CQQ5</accession>
<protein>
    <recommendedName>
        <fullName evidence="5">Secreted protein</fullName>
    </recommendedName>
</protein>
<keyword evidence="4" id="KW-1185">Reference proteome</keyword>
<comment type="caution">
    <text evidence="3">The sequence shown here is derived from an EMBL/GenBank/DDBJ whole genome shotgun (WGS) entry which is preliminary data.</text>
</comment>
<evidence type="ECO:0008006" key="5">
    <source>
        <dbReference type="Google" id="ProtNLM"/>
    </source>
</evidence>
<evidence type="ECO:0000313" key="3">
    <source>
        <dbReference type="EMBL" id="KAG9256184.1"/>
    </source>
</evidence>
<proteinExistence type="predicted"/>
<dbReference type="AlphaFoldDB" id="A0A9P8CQQ5"/>